<protein>
    <submittedName>
        <fullName evidence="2">Uncharacterized protein</fullName>
    </submittedName>
</protein>
<sequence length="71" mass="7199">MPNIRGLRGASRGSPSRTPLGPGYACPYPGCARSSPARANSDKELANNDDDNYEPSPGAGGPYGGHGLGDP</sequence>
<dbReference type="EMBL" id="LKCN02000012">
    <property type="protein sequence ID" value="RCI10605.1"/>
    <property type="molecule type" value="Genomic_DNA"/>
</dbReference>
<evidence type="ECO:0000313" key="3">
    <source>
        <dbReference type="Proteomes" id="UP000253664"/>
    </source>
</evidence>
<comment type="caution">
    <text evidence="2">The sequence shown here is derived from an EMBL/GenBank/DDBJ whole genome shotgun (WGS) entry which is preliminary data.</text>
</comment>
<organism evidence="2 3">
    <name type="scientific">Ophiocordyceps polyrhachis-furcata BCC 54312</name>
    <dbReference type="NCBI Taxonomy" id="1330021"/>
    <lineage>
        <taxon>Eukaryota</taxon>
        <taxon>Fungi</taxon>
        <taxon>Dikarya</taxon>
        <taxon>Ascomycota</taxon>
        <taxon>Pezizomycotina</taxon>
        <taxon>Sordariomycetes</taxon>
        <taxon>Hypocreomycetidae</taxon>
        <taxon>Hypocreales</taxon>
        <taxon>Ophiocordycipitaceae</taxon>
        <taxon>Ophiocordyceps</taxon>
    </lineage>
</organism>
<dbReference type="Proteomes" id="UP000253664">
    <property type="component" value="Unassembled WGS sequence"/>
</dbReference>
<gene>
    <name evidence="2" type="ORF">L249_4262</name>
</gene>
<feature type="region of interest" description="Disordered" evidence="1">
    <location>
        <begin position="1"/>
        <end position="71"/>
    </location>
</feature>
<accession>A0A367L859</accession>
<keyword evidence="3" id="KW-1185">Reference proteome</keyword>
<evidence type="ECO:0000256" key="1">
    <source>
        <dbReference type="SAM" id="MobiDB-lite"/>
    </source>
</evidence>
<proteinExistence type="predicted"/>
<name>A0A367L859_9HYPO</name>
<reference evidence="2 3" key="1">
    <citation type="journal article" date="2015" name="BMC Genomics">
        <title>Insights from the genome of Ophiocordyceps polyrhachis-furcata to pathogenicity and host specificity in insect fungi.</title>
        <authorList>
            <person name="Wichadakul D."/>
            <person name="Kobmoo N."/>
            <person name="Ingsriswang S."/>
            <person name="Tangphatsornruang S."/>
            <person name="Chantasingh D."/>
            <person name="Luangsa-ard J.J."/>
            <person name="Eurwilaichitr L."/>
        </authorList>
    </citation>
    <scope>NUCLEOTIDE SEQUENCE [LARGE SCALE GENOMIC DNA]</scope>
    <source>
        <strain evidence="2 3">BCC 54312</strain>
    </source>
</reference>
<evidence type="ECO:0000313" key="2">
    <source>
        <dbReference type="EMBL" id="RCI10605.1"/>
    </source>
</evidence>
<feature type="compositionally biased region" description="Gly residues" evidence="1">
    <location>
        <begin position="58"/>
        <end position="71"/>
    </location>
</feature>
<dbReference type="AlphaFoldDB" id="A0A367L859"/>